<feature type="transmembrane region" description="Helical" evidence="1">
    <location>
        <begin position="6"/>
        <end position="27"/>
    </location>
</feature>
<dbReference type="EMBL" id="VZPQ01000364">
    <property type="protein sequence ID" value="KAB0547415.1"/>
    <property type="molecule type" value="Genomic_DNA"/>
</dbReference>
<proteinExistence type="predicted"/>
<gene>
    <name evidence="2" type="ORF">F7R03_29860</name>
</gene>
<evidence type="ECO:0000313" key="3">
    <source>
        <dbReference type="Proteomes" id="UP000423257"/>
    </source>
</evidence>
<protein>
    <submittedName>
        <fullName evidence="2">Uncharacterized protein</fullName>
    </submittedName>
</protein>
<dbReference type="Proteomes" id="UP000423257">
    <property type="component" value="Unassembled WGS sequence"/>
</dbReference>
<accession>A0A6H9SKG6</accession>
<sequence length="75" mass="8114">MVEHPGIWAGILSLFRVGTVAGLMRILPMNRLGAGKHEVRAGLGKRIEYRKEANDSTSELAHNIEACAGLFVARG</sequence>
<comment type="caution">
    <text evidence="2">The sequence shown here is derived from an EMBL/GenBank/DDBJ whole genome shotgun (WGS) entry which is preliminary data.</text>
</comment>
<keyword evidence="1" id="KW-0812">Transmembrane</keyword>
<dbReference type="AlphaFoldDB" id="A0A6H9SKG6"/>
<evidence type="ECO:0000256" key="1">
    <source>
        <dbReference type="SAM" id="Phobius"/>
    </source>
</evidence>
<reference evidence="2 3" key="1">
    <citation type="submission" date="2019-09" db="EMBL/GenBank/DDBJ databases">
        <title>Draft genome sequences of 48 bacterial type strains from the CCUG.</title>
        <authorList>
            <person name="Tunovic T."/>
            <person name="Pineiro-Iglesias B."/>
            <person name="Unosson C."/>
            <person name="Inganas E."/>
            <person name="Ohlen M."/>
            <person name="Cardew S."/>
            <person name="Jensie-Markopoulos S."/>
            <person name="Salva-Serra F."/>
            <person name="Jaen-Luchoro D."/>
            <person name="Karlsson R."/>
            <person name="Svensson-Stadler L."/>
            <person name="Chun J."/>
            <person name="Moore E."/>
        </authorList>
    </citation>
    <scope>NUCLEOTIDE SEQUENCE [LARGE SCALE GENOMIC DNA]</scope>
    <source>
        <strain evidence="2 3">CCUG 51524</strain>
    </source>
</reference>
<name>A0A6H9SKG6_9PSED</name>
<organism evidence="2 3">
    <name type="scientific">Pseudomonas palleroniana</name>
    <dbReference type="NCBI Taxonomy" id="191390"/>
    <lineage>
        <taxon>Bacteria</taxon>
        <taxon>Pseudomonadati</taxon>
        <taxon>Pseudomonadota</taxon>
        <taxon>Gammaproteobacteria</taxon>
        <taxon>Pseudomonadales</taxon>
        <taxon>Pseudomonadaceae</taxon>
        <taxon>Pseudomonas</taxon>
    </lineage>
</organism>
<keyword evidence="1" id="KW-1133">Transmembrane helix</keyword>
<evidence type="ECO:0000313" key="2">
    <source>
        <dbReference type="EMBL" id="KAB0547415.1"/>
    </source>
</evidence>
<keyword evidence="1" id="KW-0472">Membrane</keyword>